<sequence length="210" mass="22480">MAGPSESADEPVGVLSASAPSAGEPDTAGPGARDTAQDGRESADGQRDARPRWRTPARWLVAAALVAVLAGSGFGGWLLFQRHQKDVAARQALAAAEKFVVTLTCVDSNTMDKHVAEVLAASTGEFNNNYSKSVRGQHRQLIVNNQVTTRGRVVESAVKSVSPHKVQVLLMVDQSVTSRAAPEPQIDRSRIKMTMEKVGGRWLVSKVELL</sequence>
<evidence type="ECO:0000313" key="5">
    <source>
        <dbReference type="EMBL" id="GFG75356.1"/>
    </source>
</evidence>
<keyword evidence="4" id="KW-0812">Transmembrane</keyword>
<evidence type="ECO:0000256" key="1">
    <source>
        <dbReference type="ARBA" id="ARBA00004370"/>
    </source>
</evidence>
<dbReference type="EMBL" id="BLKW01000004">
    <property type="protein sequence ID" value="GFG75356.1"/>
    <property type="molecule type" value="Genomic_DNA"/>
</dbReference>
<dbReference type="AlphaFoldDB" id="A0A7I9XZV9"/>
<dbReference type="PANTHER" id="PTHR37042">
    <property type="entry name" value="OUTER MEMBRANE PROTEIN RV1973"/>
    <property type="match status" value="1"/>
</dbReference>
<dbReference type="GO" id="GO:0016020">
    <property type="term" value="C:membrane"/>
    <property type="evidence" value="ECO:0007669"/>
    <property type="project" value="UniProtKB-SubCell"/>
</dbReference>
<proteinExistence type="predicted"/>
<evidence type="ECO:0000256" key="4">
    <source>
        <dbReference type="SAM" id="Phobius"/>
    </source>
</evidence>
<keyword evidence="6" id="KW-1185">Reference proteome</keyword>
<protein>
    <recommendedName>
        <fullName evidence="7">Mce associated membrane protein</fullName>
    </recommendedName>
</protein>
<organism evidence="5 6">
    <name type="scientific">Mycobacterium botniense</name>
    <dbReference type="NCBI Taxonomy" id="84962"/>
    <lineage>
        <taxon>Bacteria</taxon>
        <taxon>Bacillati</taxon>
        <taxon>Actinomycetota</taxon>
        <taxon>Actinomycetes</taxon>
        <taxon>Mycobacteriales</taxon>
        <taxon>Mycobacteriaceae</taxon>
        <taxon>Mycobacterium</taxon>
    </lineage>
</organism>
<dbReference type="PANTHER" id="PTHR37042:SF4">
    <property type="entry name" value="OUTER MEMBRANE PROTEIN RV1973"/>
    <property type="match status" value="1"/>
</dbReference>
<feature type="compositionally biased region" description="Basic and acidic residues" evidence="3">
    <location>
        <begin position="35"/>
        <end position="51"/>
    </location>
</feature>
<feature type="region of interest" description="Disordered" evidence="3">
    <location>
        <begin position="1"/>
        <end position="52"/>
    </location>
</feature>
<comment type="caution">
    <text evidence="5">The sequence shown here is derived from an EMBL/GenBank/DDBJ whole genome shotgun (WGS) entry which is preliminary data.</text>
</comment>
<evidence type="ECO:0000256" key="2">
    <source>
        <dbReference type="ARBA" id="ARBA00023136"/>
    </source>
</evidence>
<feature type="transmembrane region" description="Helical" evidence="4">
    <location>
        <begin position="59"/>
        <end position="80"/>
    </location>
</feature>
<evidence type="ECO:0008006" key="7">
    <source>
        <dbReference type="Google" id="ProtNLM"/>
    </source>
</evidence>
<evidence type="ECO:0000256" key="3">
    <source>
        <dbReference type="SAM" id="MobiDB-lite"/>
    </source>
</evidence>
<gene>
    <name evidence="5" type="ORF">MBOT_27210</name>
</gene>
<keyword evidence="4" id="KW-1133">Transmembrane helix</keyword>
<evidence type="ECO:0000313" key="6">
    <source>
        <dbReference type="Proteomes" id="UP000465361"/>
    </source>
</evidence>
<reference evidence="5 6" key="1">
    <citation type="journal article" date="2019" name="Emerg. Microbes Infect.">
        <title>Comprehensive subspecies identification of 175 nontuberculous mycobacteria species based on 7547 genomic profiles.</title>
        <authorList>
            <person name="Matsumoto Y."/>
            <person name="Kinjo T."/>
            <person name="Motooka D."/>
            <person name="Nabeya D."/>
            <person name="Jung N."/>
            <person name="Uechi K."/>
            <person name="Horii T."/>
            <person name="Iida T."/>
            <person name="Fujita J."/>
            <person name="Nakamura S."/>
        </authorList>
    </citation>
    <scope>NUCLEOTIDE SEQUENCE [LARGE SCALE GENOMIC DNA]</scope>
    <source>
        <strain evidence="5 6">JCM 17322</strain>
    </source>
</reference>
<accession>A0A7I9XZV9</accession>
<dbReference type="Proteomes" id="UP000465361">
    <property type="component" value="Unassembled WGS sequence"/>
</dbReference>
<name>A0A7I9XZV9_9MYCO</name>
<keyword evidence="2 4" id="KW-0472">Membrane</keyword>
<comment type="subcellular location">
    <subcellularLocation>
        <location evidence="1">Membrane</location>
    </subcellularLocation>
</comment>